<keyword evidence="4 12" id="KW-0812">Transmembrane</keyword>
<evidence type="ECO:0000256" key="6">
    <source>
        <dbReference type="ARBA" id="ARBA00022989"/>
    </source>
</evidence>
<keyword evidence="3" id="KW-1003">Cell membrane</keyword>
<dbReference type="FunFam" id="3.40.50.2300:FF:000024">
    <property type="entry name" value="Vomeronasal 2, receptor 73"/>
    <property type="match status" value="1"/>
</dbReference>
<dbReference type="InterPro" id="IPR001828">
    <property type="entry name" value="ANF_lig-bd_rcpt"/>
</dbReference>
<dbReference type="CDD" id="cd15283">
    <property type="entry name" value="7tmC_V2R_pheromone"/>
    <property type="match status" value="1"/>
</dbReference>
<name>A0A6I9YCA3_9SAUR</name>
<dbReference type="Gene3D" id="3.40.50.2300">
    <property type="match status" value="3"/>
</dbReference>
<dbReference type="Pfam" id="PF07562">
    <property type="entry name" value="NCD3G"/>
    <property type="match status" value="2"/>
</dbReference>
<dbReference type="OrthoDB" id="9014184at2759"/>
<comment type="similarity">
    <text evidence="2">Belongs to the G-protein coupled receptor 3 family.</text>
</comment>
<evidence type="ECO:0000256" key="11">
    <source>
        <dbReference type="ARBA" id="ARBA00023224"/>
    </source>
</evidence>
<keyword evidence="8 12" id="KW-0472">Membrane</keyword>
<keyword evidence="14" id="KW-1185">Reference proteome</keyword>
<dbReference type="PROSITE" id="PS50259">
    <property type="entry name" value="G_PROTEIN_RECEP_F3_4"/>
    <property type="match status" value="1"/>
</dbReference>
<accession>A0A6I9YCA3</accession>
<reference evidence="15" key="1">
    <citation type="submission" date="2025-08" db="UniProtKB">
        <authorList>
            <consortium name="RefSeq"/>
        </authorList>
    </citation>
    <scope>IDENTIFICATION</scope>
    <source>
        <tissue evidence="15">Skeletal muscle</tissue>
    </source>
</reference>
<dbReference type="InterPro" id="IPR011500">
    <property type="entry name" value="GPCR_3_9-Cys_dom"/>
</dbReference>
<proteinExistence type="inferred from homology"/>
<dbReference type="InterPro" id="IPR038550">
    <property type="entry name" value="GPCR_3_9-Cys_sf"/>
</dbReference>
<evidence type="ECO:0000256" key="12">
    <source>
        <dbReference type="SAM" id="Phobius"/>
    </source>
</evidence>
<dbReference type="InterPro" id="IPR004073">
    <property type="entry name" value="GPCR_3_vmron_rcpt_2"/>
</dbReference>
<evidence type="ECO:0000256" key="3">
    <source>
        <dbReference type="ARBA" id="ARBA00022475"/>
    </source>
</evidence>
<sequence length="1081" mass="122823">MPYGAPTVKCNVQYPEYPVHKYHQAGDLIIGGIASHGVFLSYAKDFRTKPPPTVAEEFIMLPKHYQHILALSFAIKKINDNPQILPNITLGFQVFDNYYSGKWTYHSTMLLLYTLENFFPNYICNMEKKLIAVIGGLDSLTSLGMKTLLDIYKIPQLTYSPTPVMKDQSSGLPFYQMVPKEELQYKGILALLLHFRWIWIGVVVMDNENGERFVQTVFPMFSQKGVCFAFIQKIPVVTFINDLFEMLHKGENIYNAVISSKVTVILVYGESHSLGLFRFASYLSDEDVDSKPRKLLGKLWIFTAQMEIVSFGFQRYWDLGIFHGALGFAFYSNDVSGFQQFIENRNPSITKGDGFLKGFWEQIFNCKFLSTSIHQEEVNICTGQEKLERIPALFFEMSMSGYSYSVYNAVYAIAYALHAMFASGFKHKAVVDGRLYIHNQPFWQLSNFLRHSTFNNSIEERITFDKDGNLLAGFDVINFIFSENQTVVKIGHIDSHFSPDKMLIIKKDAIIWSSWFNRSQPVSLCTPSCFPGSSKQVIEGKPFCCYSCNPCPEGKISENEDMNDCYDCTDENYPNKRQDSCIPKDISFLSYKEPLGITLACFSLFCSTITILILRIFLMHHNTPIVKASNRDLTYILLVTLLLCFLYTLLFIGQPNKVACILRETGFSIIFSVAISCVLAKTVTVVLAFMATKPGSRMSHWVGKRLGYAFVLLGFLIQVGICIIWLSISPPVPDADLHSGNGKIVLQCKEGSMIMFYFARCYMGFLAMTSFIVAFFARKLPDTFNEAKFITFSMLIFCSVWLSFVPTYLSTKGKYTVTVEIFSMLASSAGLLICIFFPKCYIILLRPELNNRQLKKRLPNFLRYITFNNSIGEKMAFDQDGNLVAGFDVINFIFLENQTVVKIGRIDPHSPPNKVLIIKEDAITWSNWFNQSQPVSLCTPSCYPGSSKQVIEGKPFCCYSCNPCPEGKIAEIEDLNDCYDCTDENYPNKKRDSCIPKDISFLSYKEPLGITLVSFSLFCSTITILLQYEKEADRSDWWIGFPYFSCYEDSPGDLQDSPAHLQSHFSDEGSILWSPLLSDGS</sequence>
<dbReference type="FunFam" id="2.10.50.30:FF:000002">
    <property type="entry name" value="Vomeronasal 2 receptor, h1"/>
    <property type="match status" value="2"/>
</dbReference>
<feature type="transmembrane region" description="Helical" evidence="12">
    <location>
        <begin position="821"/>
        <end position="845"/>
    </location>
</feature>
<gene>
    <name evidence="15" type="primary">LOC106548767</name>
</gene>
<evidence type="ECO:0000256" key="10">
    <source>
        <dbReference type="ARBA" id="ARBA00023180"/>
    </source>
</evidence>
<dbReference type="InterPro" id="IPR028082">
    <property type="entry name" value="Peripla_BP_I"/>
</dbReference>
<dbReference type="SUPFAM" id="SSF53822">
    <property type="entry name" value="Periplasmic binding protein-like I"/>
    <property type="match status" value="2"/>
</dbReference>
<evidence type="ECO:0000256" key="7">
    <source>
        <dbReference type="ARBA" id="ARBA00023040"/>
    </source>
</evidence>
<feature type="transmembrane region" description="Helical" evidence="12">
    <location>
        <begin position="709"/>
        <end position="728"/>
    </location>
</feature>
<protein>
    <submittedName>
        <fullName evidence="15">Vomeronasal type-2 receptor 26-like</fullName>
    </submittedName>
</protein>
<evidence type="ECO:0000313" key="14">
    <source>
        <dbReference type="Proteomes" id="UP000504617"/>
    </source>
</evidence>
<dbReference type="PANTHER" id="PTHR24061">
    <property type="entry name" value="CALCIUM-SENSING RECEPTOR-RELATED"/>
    <property type="match status" value="1"/>
</dbReference>
<dbReference type="InterPro" id="IPR017979">
    <property type="entry name" value="GPCR_3_CS"/>
</dbReference>
<evidence type="ECO:0000256" key="9">
    <source>
        <dbReference type="ARBA" id="ARBA00023170"/>
    </source>
</evidence>
<dbReference type="PRINTS" id="PR00248">
    <property type="entry name" value="GPCRMGR"/>
</dbReference>
<dbReference type="AlphaFoldDB" id="A0A6I9YCA3"/>
<organism evidence="14 15">
    <name type="scientific">Thamnophis sirtalis</name>
    <dbReference type="NCBI Taxonomy" id="35019"/>
    <lineage>
        <taxon>Eukaryota</taxon>
        <taxon>Metazoa</taxon>
        <taxon>Chordata</taxon>
        <taxon>Craniata</taxon>
        <taxon>Vertebrata</taxon>
        <taxon>Euteleostomi</taxon>
        <taxon>Lepidosauria</taxon>
        <taxon>Squamata</taxon>
        <taxon>Bifurcata</taxon>
        <taxon>Unidentata</taxon>
        <taxon>Episquamata</taxon>
        <taxon>Toxicofera</taxon>
        <taxon>Serpentes</taxon>
        <taxon>Colubroidea</taxon>
        <taxon>Colubridae</taxon>
        <taxon>Natricinae</taxon>
        <taxon>Thamnophis</taxon>
    </lineage>
</organism>
<dbReference type="InterPro" id="IPR000068">
    <property type="entry name" value="GPCR_3_Ca_sens_rcpt-rel"/>
</dbReference>
<feature type="transmembrane region" description="Helical" evidence="12">
    <location>
        <begin position="635"/>
        <end position="653"/>
    </location>
</feature>
<evidence type="ECO:0000259" key="13">
    <source>
        <dbReference type="PROSITE" id="PS50259"/>
    </source>
</evidence>
<feature type="transmembrane region" description="Helical" evidence="12">
    <location>
        <begin position="665"/>
        <end position="689"/>
    </location>
</feature>
<keyword evidence="10" id="KW-0325">Glycoprotein</keyword>
<dbReference type="Proteomes" id="UP000504617">
    <property type="component" value="Unplaced"/>
</dbReference>
<keyword evidence="6 12" id="KW-1133">Transmembrane helix</keyword>
<comment type="subcellular location">
    <subcellularLocation>
        <location evidence="1">Cell membrane</location>
        <topology evidence="1">Multi-pass membrane protein</topology>
    </subcellularLocation>
</comment>
<dbReference type="GO" id="GO:0004930">
    <property type="term" value="F:G protein-coupled receptor activity"/>
    <property type="evidence" value="ECO:0007669"/>
    <property type="project" value="UniProtKB-KW"/>
</dbReference>
<keyword evidence="7" id="KW-0297">G-protein coupled receptor</keyword>
<evidence type="ECO:0000256" key="8">
    <source>
        <dbReference type="ARBA" id="ARBA00023136"/>
    </source>
</evidence>
<dbReference type="RefSeq" id="XP_013921689.1">
    <property type="nucleotide sequence ID" value="XM_014066214.1"/>
</dbReference>
<dbReference type="InterPro" id="IPR000337">
    <property type="entry name" value="GPCR_3"/>
</dbReference>
<evidence type="ECO:0000256" key="2">
    <source>
        <dbReference type="ARBA" id="ARBA00007242"/>
    </source>
</evidence>
<dbReference type="InterPro" id="IPR017978">
    <property type="entry name" value="GPCR_3_C"/>
</dbReference>
<feature type="transmembrane region" description="Helical" evidence="12">
    <location>
        <begin position="789"/>
        <end position="809"/>
    </location>
</feature>
<dbReference type="GO" id="GO:0005886">
    <property type="term" value="C:plasma membrane"/>
    <property type="evidence" value="ECO:0007669"/>
    <property type="project" value="UniProtKB-SubCell"/>
</dbReference>
<evidence type="ECO:0000256" key="1">
    <source>
        <dbReference type="ARBA" id="ARBA00004651"/>
    </source>
</evidence>
<dbReference type="KEGG" id="tsr:106548767"/>
<feature type="transmembrane region" description="Helical" evidence="12">
    <location>
        <begin position="595"/>
        <end position="614"/>
    </location>
</feature>
<dbReference type="GeneID" id="106548767"/>
<dbReference type="Pfam" id="PF01094">
    <property type="entry name" value="ANF_receptor"/>
    <property type="match status" value="1"/>
</dbReference>
<dbReference type="Pfam" id="PF00003">
    <property type="entry name" value="7tm_3"/>
    <property type="match status" value="1"/>
</dbReference>
<keyword evidence="9" id="KW-0675">Receptor</keyword>
<keyword evidence="5" id="KW-0732">Signal</keyword>
<dbReference type="PANTHER" id="PTHR24061:SF599">
    <property type="entry name" value="G-PROTEIN COUPLED RECEPTORS FAMILY 3 PROFILE DOMAIN-CONTAINING PROTEIN"/>
    <property type="match status" value="1"/>
</dbReference>
<evidence type="ECO:0000313" key="15">
    <source>
        <dbReference type="RefSeq" id="XP_013921689.1"/>
    </source>
</evidence>
<evidence type="ECO:0000256" key="4">
    <source>
        <dbReference type="ARBA" id="ARBA00022692"/>
    </source>
</evidence>
<dbReference type="Gene3D" id="2.10.50.30">
    <property type="entry name" value="GPCR, family 3, nine cysteines domain"/>
    <property type="match status" value="2"/>
</dbReference>
<keyword evidence="11" id="KW-0807">Transducer</keyword>
<evidence type="ECO:0000256" key="5">
    <source>
        <dbReference type="ARBA" id="ARBA00022729"/>
    </source>
</evidence>
<feature type="transmembrane region" description="Helical" evidence="12">
    <location>
        <begin position="754"/>
        <end position="777"/>
    </location>
</feature>
<dbReference type="PRINTS" id="PR01535">
    <property type="entry name" value="VOMERONASL2R"/>
</dbReference>
<feature type="domain" description="G-protein coupled receptors family 3 profile" evidence="13">
    <location>
        <begin position="595"/>
        <end position="859"/>
    </location>
</feature>
<dbReference type="PROSITE" id="PS00981">
    <property type="entry name" value="G_PROTEIN_RECEP_F3_3"/>
    <property type="match status" value="1"/>
</dbReference>